<dbReference type="Pfam" id="PF00665">
    <property type="entry name" value="rve"/>
    <property type="match status" value="1"/>
</dbReference>
<feature type="domain" description="Reverse transcriptase" evidence="2">
    <location>
        <begin position="3"/>
        <end position="180"/>
    </location>
</feature>
<dbReference type="Proteomes" id="UP000051530">
    <property type="component" value="Unassembled WGS sequence"/>
</dbReference>
<feature type="non-terminal residue" evidence="4">
    <location>
        <position position="1"/>
    </location>
</feature>
<gene>
    <name evidence="4" type="ORF">M153_9550002268</name>
</gene>
<dbReference type="Pfam" id="PF00078">
    <property type="entry name" value="RVT_1"/>
    <property type="match status" value="1"/>
</dbReference>
<dbReference type="EMBL" id="LGUB01000358">
    <property type="protein sequence ID" value="KRH93384.1"/>
    <property type="molecule type" value="Genomic_DNA"/>
</dbReference>
<dbReference type="InterPro" id="IPR012337">
    <property type="entry name" value="RNaseH-like_sf"/>
</dbReference>
<dbReference type="GO" id="GO:0015074">
    <property type="term" value="P:DNA integration"/>
    <property type="evidence" value="ECO:0007669"/>
    <property type="project" value="InterPro"/>
</dbReference>
<dbReference type="InterPro" id="IPR050951">
    <property type="entry name" value="Retrovirus_Pol_polyprotein"/>
</dbReference>
<feature type="domain" description="Integrase catalytic" evidence="3">
    <location>
        <begin position="469"/>
        <end position="630"/>
    </location>
</feature>
<dbReference type="GO" id="GO:0003824">
    <property type="term" value="F:catalytic activity"/>
    <property type="evidence" value="ECO:0007669"/>
    <property type="project" value="UniProtKB-KW"/>
</dbReference>
<comment type="caution">
    <text evidence="4">The sequence shown here is derived from an EMBL/GenBank/DDBJ whole genome shotgun (WGS) entry which is preliminary data.</text>
</comment>
<dbReference type="VEuPathDB" id="MicrosporidiaDB:M153_9550002268"/>
<dbReference type="PROSITE" id="PS50878">
    <property type="entry name" value="RT_POL"/>
    <property type="match status" value="1"/>
</dbReference>
<dbReference type="InterPro" id="IPR041577">
    <property type="entry name" value="RT_RNaseH_2"/>
</dbReference>
<evidence type="ECO:0000313" key="5">
    <source>
        <dbReference type="Proteomes" id="UP000051530"/>
    </source>
</evidence>
<reference evidence="4 5" key="1">
    <citation type="submission" date="2015-07" db="EMBL/GenBank/DDBJ databases">
        <title>The genome of Pseudoloma neurophilia, a relevant intracellular parasite of the zebrafish.</title>
        <authorList>
            <person name="Ndikumana S."/>
            <person name="Pelin A."/>
            <person name="Sanders J."/>
            <person name="Corradi N."/>
        </authorList>
    </citation>
    <scope>NUCLEOTIDE SEQUENCE [LARGE SCALE GENOMIC DNA]</scope>
    <source>
        <strain evidence="4 5">MK1</strain>
    </source>
</reference>
<organism evidence="4 5">
    <name type="scientific">Pseudoloma neurophilia</name>
    <dbReference type="NCBI Taxonomy" id="146866"/>
    <lineage>
        <taxon>Eukaryota</taxon>
        <taxon>Fungi</taxon>
        <taxon>Fungi incertae sedis</taxon>
        <taxon>Microsporidia</taxon>
        <taxon>Pseudoloma</taxon>
    </lineage>
</organism>
<dbReference type="GO" id="GO:0003676">
    <property type="term" value="F:nucleic acid binding"/>
    <property type="evidence" value="ECO:0007669"/>
    <property type="project" value="InterPro"/>
</dbReference>
<dbReference type="PANTHER" id="PTHR37984">
    <property type="entry name" value="PROTEIN CBG26694"/>
    <property type="match status" value="1"/>
</dbReference>
<dbReference type="FunFam" id="3.10.20.370:FF:000001">
    <property type="entry name" value="Retrovirus-related Pol polyprotein from transposon 17.6-like protein"/>
    <property type="match status" value="1"/>
</dbReference>
<evidence type="ECO:0000313" key="4">
    <source>
        <dbReference type="EMBL" id="KRH93384.1"/>
    </source>
</evidence>
<sequence length="717" mass="82779">LLEESGIISKADSKYAAPCFVKDKENGDLRILIDYRQLNLITEEEQNTFPTVRDSFHKMVGCKFFTKFDLRKGFYQIELKKEDRTKTAFVTPFGKYQWNRIPMGLKNPPKYFHNLIARALGNIENVAVFIDDIIVFSKSEEDHFETINNVLKILEDRNIIINEDKNLICEKEISYLGFNVSEYGYAPDKNRLEDFESWEKPKTKRQVQQLIGKINWYRPFLKDLSTKMKPFYDKVKEKKRKIKITDEEMNIVKEISKELKEKAYLYFPDLNEKFFINTDASETGIGAVLYQTNGIIAYFSKTLNDNQQKYSVVEKECLAILTAVQSWHTWIGGSKITVFTDSNNLLHNTGNFSKICERWKAEIQKLNVEFVHISGSENLIADHLSRKVHAMELSNENGCDKSLIEEIAYNHIINGHPGQFTTIQTIKQTRDLKEGESKMIKEYIRKCIFCQYNKHGSPTKSGLIEGCLSTTTPLKSISSDVFGPFDASHFPSDFESDKLYCITMIDRASRYTMIKFSKTANADDLINMLDDWSKIHGKPMEFLSDNGPCYIAESMADYCGKMGIKQIFATRFNPTGNAISERINSTILLILKIYKNWPLEIVQVIIENRLNTQYHSSIGRIPKSVLEEYSINPNLQVVNQPNNYDIEKINKSRRPHTYNIGDLILKKAQVKNKLDQLYIGPFKIISIDSNQQTLEVELSSNKTEKLNIKQVKPFVRG</sequence>
<dbReference type="SUPFAM" id="SSF53098">
    <property type="entry name" value="Ribonuclease H-like"/>
    <property type="match status" value="1"/>
</dbReference>
<dbReference type="PANTHER" id="PTHR37984:SF5">
    <property type="entry name" value="PROTEIN NYNRIN-LIKE"/>
    <property type="match status" value="1"/>
</dbReference>
<evidence type="ECO:0000259" key="2">
    <source>
        <dbReference type="PROSITE" id="PS50878"/>
    </source>
</evidence>
<proteinExistence type="predicted"/>
<dbReference type="SUPFAM" id="SSF56672">
    <property type="entry name" value="DNA/RNA polymerases"/>
    <property type="match status" value="1"/>
</dbReference>
<dbReference type="InterPro" id="IPR043502">
    <property type="entry name" value="DNA/RNA_pol_sf"/>
</dbReference>
<dbReference type="Gene3D" id="3.10.10.10">
    <property type="entry name" value="HIV Type 1 Reverse Transcriptase, subunit A, domain 1"/>
    <property type="match status" value="1"/>
</dbReference>
<dbReference type="Gene3D" id="3.30.420.10">
    <property type="entry name" value="Ribonuclease H-like superfamily/Ribonuclease H"/>
    <property type="match status" value="2"/>
</dbReference>
<dbReference type="PROSITE" id="PS50994">
    <property type="entry name" value="INTEGRASE"/>
    <property type="match status" value="1"/>
</dbReference>
<accession>A0A0R0LW03</accession>
<name>A0A0R0LW03_9MICR</name>
<dbReference type="CDD" id="cd01647">
    <property type="entry name" value="RT_LTR"/>
    <property type="match status" value="1"/>
</dbReference>
<evidence type="ECO:0000256" key="1">
    <source>
        <dbReference type="ARBA" id="ARBA00023268"/>
    </source>
</evidence>
<dbReference type="Gene3D" id="3.30.70.270">
    <property type="match status" value="2"/>
</dbReference>
<dbReference type="InterPro" id="IPR036397">
    <property type="entry name" value="RNaseH_sf"/>
</dbReference>
<evidence type="ECO:0000259" key="3">
    <source>
        <dbReference type="PROSITE" id="PS50994"/>
    </source>
</evidence>
<dbReference type="CDD" id="cd09274">
    <property type="entry name" value="RNase_HI_RT_Ty3"/>
    <property type="match status" value="1"/>
</dbReference>
<keyword evidence="5" id="KW-1185">Reference proteome</keyword>
<keyword evidence="1" id="KW-0511">Multifunctional enzyme</keyword>
<protein>
    <submittedName>
        <fullName evidence="4">Putative LTR retrotransposon</fullName>
    </submittedName>
</protein>
<dbReference type="OrthoDB" id="2194544at2759"/>
<dbReference type="InterPro" id="IPR001584">
    <property type="entry name" value="Integrase_cat-core"/>
</dbReference>
<dbReference type="InterPro" id="IPR043128">
    <property type="entry name" value="Rev_trsase/Diguanyl_cyclase"/>
</dbReference>
<dbReference type="InterPro" id="IPR000477">
    <property type="entry name" value="RT_dom"/>
</dbReference>
<dbReference type="GO" id="GO:0005634">
    <property type="term" value="C:nucleus"/>
    <property type="evidence" value="ECO:0007669"/>
    <property type="project" value="UniProtKB-ARBA"/>
</dbReference>
<dbReference type="AlphaFoldDB" id="A0A0R0LW03"/>
<dbReference type="Pfam" id="PF17919">
    <property type="entry name" value="RT_RNaseH_2"/>
    <property type="match status" value="1"/>
</dbReference>